<evidence type="ECO:0000313" key="2">
    <source>
        <dbReference type="Proteomes" id="UP000003107"/>
    </source>
</evidence>
<gene>
    <name evidence="1" type="ORF">CAMSH0001_0190</name>
</gene>
<dbReference type="AlphaFoldDB" id="C6RJ88"/>
<comment type="caution">
    <text evidence="1">The sequence shown here is derived from an EMBL/GenBank/DDBJ whole genome shotgun (WGS) entry which is preliminary data.</text>
</comment>
<name>C6RJ88_9BACT</name>
<dbReference type="EMBL" id="ACVQ01000033">
    <property type="protein sequence ID" value="EET78669.1"/>
    <property type="molecule type" value="Genomic_DNA"/>
</dbReference>
<protein>
    <submittedName>
        <fullName evidence="1">Uncharacterized protein</fullName>
    </submittedName>
</protein>
<accession>C6RJ88</accession>
<proteinExistence type="predicted"/>
<dbReference type="Proteomes" id="UP000003107">
    <property type="component" value="Unassembled WGS sequence"/>
</dbReference>
<reference evidence="1 2" key="1">
    <citation type="submission" date="2009-07" db="EMBL/GenBank/DDBJ databases">
        <authorList>
            <person name="Madupu R."/>
            <person name="Sebastian Y."/>
            <person name="Durkin A.S."/>
            <person name="Torralba M."/>
            <person name="Methe B."/>
            <person name="Sutton G.G."/>
            <person name="Strausberg R.L."/>
            <person name="Nelson K.E."/>
        </authorList>
    </citation>
    <scope>NUCLEOTIDE SEQUENCE [LARGE SCALE GENOMIC DNA]</scope>
    <source>
        <strain evidence="1 2">RM3277</strain>
    </source>
</reference>
<keyword evidence="2" id="KW-1185">Reference proteome</keyword>
<organism evidence="1 2">
    <name type="scientific">Campylobacter showae RM3277</name>
    <dbReference type="NCBI Taxonomy" id="553219"/>
    <lineage>
        <taxon>Bacteria</taxon>
        <taxon>Pseudomonadati</taxon>
        <taxon>Campylobacterota</taxon>
        <taxon>Epsilonproteobacteria</taxon>
        <taxon>Campylobacterales</taxon>
        <taxon>Campylobacteraceae</taxon>
        <taxon>Campylobacter</taxon>
    </lineage>
</organism>
<evidence type="ECO:0000313" key="1">
    <source>
        <dbReference type="EMBL" id="EET78669.1"/>
    </source>
</evidence>
<sequence length="38" mass="4565">MIVHPPPPKKNHNKTNSAPNFNFCFSFFPIKYRLKFKE</sequence>
<dbReference type="STRING" id="553219.CAMSH0001_0190"/>